<feature type="non-terminal residue" evidence="1">
    <location>
        <position position="34"/>
    </location>
</feature>
<proteinExistence type="predicted"/>
<comment type="caution">
    <text evidence="1">The sequence shown here is derived from an EMBL/GenBank/DDBJ whole genome shotgun (WGS) entry which is preliminary data.</text>
</comment>
<dbReference type="EMBL" id="JAAGMN010001539">
    <property type="protein sequence ID" value="NEE07768.1"/>
    <property type="molecule type" value="Genomic_DNA"/>
</dbReference>
<evidence type="ECO:0000313" key="1">
    <source>
        <dbReference type="EMBL" id="NEE07768.1"/>
    </source>
</evidence>
<reference evidence="1" key="1">
    <citation type="submission" date="2020-01" db="EMBL/GenBank/DDBJ databases">
        <title>Insect and environment-associated Actinomycetes.</title>
        <authorList>
            <person name="Currrie C."/>
            <person name="Chevrette M."/>
            <person name="Carlson C."/>
            <person name="Stubbendieck R."/>
            <person name="Wendt-Pienkowski E."/>
        </authorList>
    </citation>
    <scope>NUCLEOTIDE SEQUENCE</scope>
    <source>
        <strain evidence="1">SID7499</strain>
    </source>
</reference>
<name>A0A6G3WQH8_9ACTN</name>
<sequence length="34" mass="3397">MSPLINRRRTAAAVLTTALLIPLAACGDGSGSAK</sequence>
<dbReference type="AlphaFoldDB" id="A0A6G3WQH8"/>
<protein>
    <submittedName>
        <fullName evidence="1">Molybdate ABC transporter substrate-binding protein</fullName>
    </submittedName>
</protein>
<accession>A0A6G3WQH8</accession>
<gene>
    <name evidence="1" type="ORF">G3M58_15065</name>
</gene>
<organism evidence="1">
    <name type="scientific">Streptomyces sp. SID7499</name>
    <dbReference type="NCBI Taxonomy" id="2706086"/>
    <lineage>
        <taxon>Bacteria</taxon>
        <taxon>Bacillati</taxon>
        <taxon>Actinomycetota</taxon>
        <taxon>Actinomycetes</taxon>
        <taxon>Kitasatosporales</taxon>
        <taxon>Streptomycetaceae</taxon>
        <taxon>Streptomyces</taxon>
    </lineage>
</organism>